<reference evidence="3 4" key="1">
    <citation type="submission" date="2021-08" db="EMBL/GenBank/DDBJ databases">
        <title>Comparative Genomics Analysis of the Genus Qipengyuania Reveals Extensive Genetic Diversity and Metabolic Versatility, Including the Description of Fifteen Novel Species.</title>
        <authorList>
            <person name="Liu Y."/>
        </authorList>
    </citation>
    <scope>NUCLEOTIDE SEQUENCE [LARGE SCALE GENOMIC DNA]</scope>
    <source>
        <strain evidence="3 4">YG27</strain>
    </source>
</reference>
<keyword evidence="1" id="KW-0732">Signal</keyword>
<dbReference type="RefSeq" id="WP_221603449.1">
    <property type="nucleotide sequence ID" value="NZ_JAIGNU010000002.1"/>
</dbReference>
<evidence type="ECO:0000313" key="4">
    <source>
        <dbReference type="Proteomes" id="UP000782554"/>
    </source>
</evidence>
<comment type="caution">
    <text evidence="3">The sequence shown here is derived from an EMBL/GenBank/DDBJ whole genome shotgun (WGS) entry which is preliminary data.</text>
</comment>
<dbReference type="SUPFAM" id="SSF56601">
    <property type="entry name" value="beta-lactamase/transpeptidase-like"/>
    <property type="match status" value="1"/>
</dbReference>
<dbReference type="InterPro" id="IPR050491">
    <property type="entry name" value="AmpC-like"/>
</dbReference>
<organism evidence="3 4">
    <name type="scientific">Qipengyuania mesophila</name>
    <dbReference type="NCBI Taxonomy" id="2867246"/>
    <lineage>
        <taxon>Bacteria</taxon>
        <taxon>Pseudomonadati</taxon>
        <taxon>Pseudomonadota</taxon>
        <taxon>Alphaproteobacteria</taxon>
        <taxon>Sphingomonadales</taxon>
        <taxon>Erythrobacteraceae</taxon>
        <taxon>Qipengyuania</taxon>
    </lineage>
</organism>
<feature type="domain" description="Beta-lactamase-related" evidence="2">
    <location>
        <begin position="27"/>
        <end position="371"/>
    </location>
</feature>
<name>A0ABS7JXC3_9SPHN</name>
<dbReference type="InterPro" id="IPR012338">
    <property type="entry name" value="Beta-lactam/transpept-like"/>
</dbReference>
<dbReference type="Proteomes" id="UP000782554">
    <property type="component" value="Unassembled WGS sequence"/>
</dbReference>
<sequence>MRKALLAAALSLAGCTTVAGPDRAKPAAVAVVFDRETATPTIVEGLADRETGRAVEANDPVRIASISKLVMALATLRLVEEGKVDLGTDVSNYLGWPLRNPRFPEARVTLGQLLRHRSGLRDDAGYVIPLGESLQAKLANPRAWYADAPPGEAPFEYANLGSPVVATVLEAASGERYDRLVERAVFAPLGIEACLNWIGCSEEMAERAVILYRSTGEVARDHAADRPPHCTIPVADGEACSLEDYVPGTNASIFSPQGGVRIGMMDLAKLGQALIQTSRPGVFSGRVLAELIFSMMATPTDADFFCGYGAGIQMIEVPGHGCNDTLFGDGRPRIGHAGEAYGLRSGLWMDVEGGRGMAYFVTAVPEPVEEDSGGFAPEEVALVRRALAASDR</sequence>
<dbReference type="InterPro" id="IPR001466">
    <property type="entry name" value="Beta-lactam-related"/>
</dbReference>
<evidence type="ECO:0000259" key="2">
    <source>
        <dbReference type="Pfam" id="PF00144"/>
    </source>
</evidence>
<dbReference type="PANTHER" id="PTHR46825:SF9">
    <property type="entry name" value="BETA-LACTAMASE-RELATED DOMAIN-CONTAINING PROTEIN"/>
    <property type="match status" value="1"/>
</dbReference>
<dbReference type="PANTHER" id="PTHR46825">
    <property type="entry name" value="D-ALANYL-D-ALANINE-CARBOXYPEPTIDASE/ENDOPEPTIDASE AMPH"/>
    <property type="match status" value="1"/>
</dbReference>
<dbReference type="Gene3D" id="3.40.710.10">
    <property type="entry name" value="DD-peptidase/beta-lactamase superfamily"/>
    <property type="match status" value="1"/>
</dbReference>
<dbReference type="Pfam" id="PF00144">
    <property type="entry name" value="Beta-lactamase"/>
    <property type="match status" value="1"/>
</dbReference>
<feature type="chain" id="PRO_5046033050" evidence="1">
    <location>
        <begin position="20"/>
        <end position="392"/>
    </location>
</feature>
<keyword evidence="4" id="KW-1185">Reference proteome</keyword>
<dbReference type="PROSITE" id="PS51257">
    <property type="entry name" value="PROKAR_LIPOPROTEIN"/>
    <property type="match status" value="1"/>
</dbReference>
<protein>
    <submittedName>
        <fullName evidence="3">Beta-lactamase family protein</fullName>
    </submittedName>
</protein>
<evidence type="ECO:0000313" key="3">
    <source>
        <dbReference type="EMBL" id="MBX7502301.1"/>
    </source>
</evidence>
<evidence type="ECO:0000256" key="1">
    <source>
        <dbReference type="SAM" id="SignalP"/>
    </source>
</evidence>
<proteinExistence type="predicted"/>
<feature type="signal peptide" evidence="1">
    <location>
        <begin position="1"/>
        <end position="19"/>
    </location>
</feature>
<dbReference type="EMBL" id="JAIGNU010000002">
    <property type="protein sequence ID" value="MBX7502301.1"/>
    <property type="molecule type" value="Genomic_DNA"/>
</dbReference>
<accession>A0ABS7JXC3</accession>
<gene>
    <name evidence="3" type="ORF">K3181_12690</name>
</gene>